<proteinExistence type="predicted"/>
<comment type="caution">
    <text evidence="1">The sequence shown here is derived from an EMBL/GenBank/DDBJ whole genome shotgun (WGS) entry which is preliminary data.</text>
</comment>
<dbReference type="EMBL" id="BFAZ01000005">
    <property type="protein sequence ID" value="GBF41647.1"/>
    <property type="molecule type" value="Genomic_DNA"/>
</dbReference>
<organism evidence="1 2">
    <name type="scientific">Leptospira ellinghausenii</name>
    <dbReference type="NCBI Taxonomy" id="1917822"/>
    <lineage>
        <taxon>Bacteria</taxon>
        <taxon>Pseudomonadati</taxon>
        <taxon>Spirochaetota</taxon>
        <taxon>Spirochaetia</taxon>
        <taxon>Leptospirales</taxon>
        <taxon>Leptospiraceae</taxon>
        <taxon>Leptospira</taxon>
    </lineage>
</organism>
<evidence type="ECO:0000313" key="2">
    <source>
        <dbReference type="Proteomes" id="UP000245206"/>
    </source>
</evidence>
<name>A0A2P2DAH8_9LEPT</name>
<evidence type="ECO:0008006" key="3">
    <source>
        <dbReference type="Google" id="ProtNLM"/>
    </source>
</evidence>
<gene>
    <name evidence="1" type="ORF">LPTSP2_09270</name>
</gene>
<dbReference type="InterPro" id="IPR011990">
    <property type="entry name" value="TPR-like_helical_dom_sf"/>
</dbReference>
<protein>
    <recommendedName>
        <fullName evidence="3">Tetratricopeptide repeat protein</fullName>
    </recommendedName>
</protein>
<keyword evidence="2" id="KW-1185">Reference proteome</keyword>
<dbReference type="SUPFAM" id="SSF48452">
    <property type="entry name" value="TPR-like"/>
    <property type="match status" value="1"/>
</dbReference>
<sequence>MMDKTTIYIFKLVSVCFVIVTSISAGGSKKKEETIALKKQIYGLHKVDEETNSIPYLERYLELSQNELYFKLLYAKALLYRNDLSVPKPDEPAEDRINKAKIIQKNYNLASKLFQENVLHLEKVRPRDPNLGRWYYLWAFSEWFSDNKEKSIKLFLRAVKLDYRLTESYYNIASLYESLGQWKDASLYWRKFEKAEKELEEED</sequence>
<dbReference type="AlphaFoldDB" id="A0A2P2DAH8"/>
<dbReference type="Proteomes" id="UP000245206">
    <property type="component" value="Unassembled WGS sequence"/>
</dbReference>
<evidence type="ECO:0000313" key="1">
    <source>
        <dbReference type="EMBL" id="GBF41647.1"/>
    </source>
</evidence>
<reference evidence="2" key="1">
    <citation type="journal article" date="2019" name="Microbiol. Immunol.">
        <title>Molecular and phenotypic characterization of Leptospira johnsonii sp. nov., Leptospira ellinghausenii sp. nov. and Leptospira ryugenii sp. nov. isolated from soil and water in Japan.</title>
        <authorList>
            <person name="Masuzawa T."/>
            <person name="Saito M."/>
            <person name="Nakao R."/>
            <person name="Nikaido Y."/>
            <person name="Matsumoto M."/>
            <person name="Ogawa M."/>
            <person name="Yokoyama M."/>
            <person name="Hidaka Y."/>
            <person name="Tomita J."/>
            <person name="Sakakibara K."/>
            <person name="Suzuki K."/>
            <person name="Yasuda S."/>
            <person name="Sato H."/>
            <person name="Yamaguchi M."/>
            <person name="Yoshida S.I."/>
            <person name="Koizumi N."/>
            <person name="Kawamura Y."/>
        </authorList>
    </citation>
    <scope>NUCLEOTIDE SEQUENCE [LARGE SCALE GENOMIC DNA]</scope>
    <source>
        <strain evidence="2">E18</strain>
    </source>
</reference>
<accession>A0A2P2DAH8</accession>
<dbReference type="Gene3D" id="1.25.40.10">
    <property type="entry name" value="Tetratricopeptide repeat domain"/>
    <property type="match status" value="1"/>
</dbReference>